<dbReference type="EMBL" id="MDTU01000001">
    <property type="protein sequence ID" value="ODN42748.1"/>
    <property type="molecule type" value="Genomic_DNA"/>
</dbReference>
<accession>A0ABX3A1P9</accession>
<organism evidence="2 3">
    <name type="scientific">Piscirickettsia litoralis</name>
    <dbReference type="NCBI Taxonomy" id="1891921"/>
    <lineage>
        <taxon>Bacteria</taxon>
        <taxon>Pseudomonadati</taxon>
        <taxon>Pseudomonadota</taxon>
        <taxon>Gammaproteobacteria</taxon>
        <taxon>Thiotrichales</taxon>
        <taxon>Piscirickettsiaceae</taxon>
        <taxon>Piscirickettsia</taxon>
    </lineage>
</organism>
<feature type="transmembrane region" description="Helical" evidence="1">
    <location>
        <begin position="31"/>
        <end position="50"/>
    </location>
</feature>
<evidence type="ECO:0000313" key="3">
    <source>
        <dbReference type="Proteomes" id="UP000094329"/>
    </source>
</evidence>
<evidence type="ECO:0000256" key="1">
    <source>
        <dbReference type="SAM" id="Phobius"/>
    </source>
</evidence>
<keyword evidence="1" id="KW-0812">Transmembrane</keyword>
<gene>
    <name evidence="2" type="ORF">BGC07_07205</name>
</gene>
<reference evidence="2 3" key="1">
    <citation type="submission" date="2016-08" db="EMBL/GenBank/DDBJ databases">
        <title>Draft genome sequence of Candidatus Piscirickettsia litoralis, from seawater.</title>
        <authorList>
            <person name="Wan X."/>
            <person name="Lee A.J."/>
            <person name="Hou S."/>
            <person name="Donachie S.P."/>
        </authorList>
    </citation>
    <scope>NUCLEOTIDE SEQUENCE [LARGE SCALE GENOMIC DNA]</scope>
    <source>
        <strain evidence="2 3">Y2</strain>
    </source>
</reference>
<keyword evidence="3" id="KW-1185">Reference proteome</keyword>
<keyword evidence="1" id="KW-1133">Transmembrane helix</keyword>
<comment type="caution">
    <text evidence="2">The sequence shown here is derived from an EMBL/GenBank/DDBJ whole genome shotgun (WGS) entry which is preliminary data.</text>
</comment>
<dbReference type="Proteomes" id="UP000094329">
    <property type="component" value="Unassembled WGS sequence"/>
</dbReference>
<evidence type="ECO:0000313" key="2">
    <source>
        <dbReference type="EMBL" id="ODN42748.1"/>
    </source>
</evidence>
<keyword evidence="1" id="KW-0472">Membrane</keyword>
<protein>
    <submittedName>
        <fullName evidence="2">Uncharacterized protein</fullName>
    </submittedName>
</protein>
<proteinExistence type="predicted"/>
<name>A0ABX3A1P9_9GAMM</name>
<sequence length="60" mass="6888">MSAWLSQADRGSLIGLRIMLKLISLPGGRPVAKLIIWLISSYFFAFRFAVVRPQSNFYRK</sequence>